<sequence>MAIATIALPAGEGDERRLSAFGLTTETLHTALRPGLSRAANRTAMALPSSAGTDIYHDTMEQLALALADAGWKLVWVERQPRLLHPDALIAFTLASGTNVANPDRRKAPRTRKKGKATRNSLAAPQIAVLPIFDEPAEEQDSALVAAATQAPLWFLVHERTDRGLNLEFSRPAEMTEAGAVVAWDERILIGFLDLDGDLSIFDNPDDGDFDVPVTPRR</sequence>
<evidence type="ECO:0000313" key="2">
    <source>
        <dbReference type="EMBL" id="GAA4717011.1"/>
    </source>
</evidence>
<accession>A0ABP8XYL4</accession>
<protein>
    <recommendedName>
        <fullName evidence="4">Restriction endonuclease domain-containing protein</fullName>
    </recommendedName>
</protein>
<keyword evidence="3" id="KW-1185">Reference proteome</keyword>
<evidence type="ECO:0000313" key="3">
    <source>
        <dbReference type="Proteomes" id="UP001500956"/>
    </source>
</evidence>
<evidence type="ECO:0008006" key="4">
    <source>
        <dbReference type="Google" id="ProtNLM"/>
    </source>
</evidence>
<dbReference type="RefSeq" id="WP_172152074.1">
    <property type="nucleotide sequence ID" value="NZ_BAABID010000002.1"/>
</dbReference>
<evidence type="ECO:0000256" key="1">
    <source>
        <dbReference type="SAM" id="MobiDB-lite"/>
    </source>
</evidence>
<proteinExistence type="predicted"/>
<name>A0ABP8XYL4_9MICO</name>
<dbReference type="Proteomes" id="UP001500956">
    <property type="component" value="Unassembled WGS sequence"/>
</dbReference>
<feature type="region of interest" description="Disordered" evidence="1">
    <location>
        <begin position="101"/>
        <end position="120"/>
    </location>
</feature>
<reference evidence="3" key="1">
    <citation type="journal article" date="2019" name="Int. J. Syst. Evol. Microbiol.">
        <title>The Global Catalogue of Microorganisms (GCM) 10K type strain sequencing project: providing services to taxonomists for standard genome sequencing and annotation.</title>
        <authorList>
            <consortium name="The Broad Institute Genomics Platform"/>
            <consortium name="The Broad Institute Genome Sequencing Center for Infectious Disease"/>
            <person name="Wu L."/>
            <person name="Ma J."/>
        </authorList>
    </citation>
    <scope>NUCLEOTIDE SEQUENCE [LARGE SCALE GENOMIC DNA]</scope>
    <source>
        <strain evidence="3">JCM 18063</strain>
    </source>
</reference>
<comment type="caution">
    <text evidence="2">The sequence shown here is derived from an EMBL/GenBank/DDBJ whole genome shotgun (WGS) entry which is preliminary data.</text>
</comment>
<gene>
    <name evidence="2" type="ORF">GCM10023216_01140</name>
</gene>
<dbReference type="EMBL" id="BAABID010000002">
    <property type="protein sequence ID" value="GAA4717011.1"/>
    <property type="molecule type" value="Genomic_DNA"/>
</dbReference>
<feature type="compositionally biased region" description="Basic residues" evidence="1">
    <location>
        <begin position="107"/>
        <end position="117"/>
    </location>
</feature>
<organism evidence="2 3">
    <name type="scientific">Isoptericola chiayiensis</name>
    <dbReference type="NCBI Taxonomy" id="579446"/>
    <lineage>
        <taxon>Bacteria</taxon>
        <taxon>Bacillati</taxon>
        <taxon>Actinomycetota</taxon>
        <taxon>Actinomycetes</taxon>
        <taxon>Micrococcales</taxon>
        <taxon>Promicromonosporaceae</taxon>
        <taxon>Isoptericola</taxon>
    </lineage>
</organism>